<organism evidence="1 2">
    <name type="scientific">Pseudodesulfovibrio methanolicus</name>
    <dbReference type="NCBI Taxonomy" id="3126690"/>
    <lineage>
        <taxon>Bacteria</taxon>
        <taxon>Pseudomonadati</taxon>
        <taxon>Thermodesulfobacteriota</taxon>
        <taxon>Desulfovibrionia</taxon>
        <taxon>Desulfovibrionales</taxon>
        <taxon>Desulfovibrionaceae</taxon>
    </lineage>
</organism>
<keyword evidence="2" id="KW-1185">Reference proteome</keyword>
<dbReference type="EMBL" id="CP146609">
    <property type="protein sequence ID" value="WWX21953.1"/>
    <property type="molecule type" value="Genomic_DNA"/>
</dbReference>
<dbReference type="RefSeq" id="WP_338667627.1">
    <property type="nucleotide sequence ID" value="NZ_CP146609.1"/>
</dbReference>
<evidence type="ECO:0008006" key="3">
    <source>
        <dbReference type="Google" id="ProtNLM"/>
    </source>
</evidence>
<reference evidence="1 2" key="1">
    <citation type="submission" date="2024-03" db="EMBL/GenBank/DDBJ databases">
        <title>Phenotype and Genome Characterization of a Sulfate-Reducing Bacterium Pseudodesulfovibrio sp. strain 5S69, isolated from Petroleum Reservoir in Tatarstan (Russia).</title>
        <authorList>
            <person name="Bidzhieva S.K."/>
            <person name="Kadnikov V."/>
            <person name="Tourova T.P."/>
            <person name="Samigullina S.R."/>
            <person name="Sokolova D.S."/>
            <person name="Poltaraus A.B."/>
            <person name="Avtukh A.N."/>
            <person name="Tereshina V.M."/>
            <person name="Mardanov A.V."/>
            <person name="Nazina T.N."/>
        </authorList>
    </citation>
    <scope>NUCLEOTIDE SEQUENCE [LARGE SCALE GENOMIC DNA]</scope>
    <source>
        <strain evidence="1 2">5S69</strain>
    </source>
</reference>
<accession>A0ABZ2ITK6</accession>
<sequence>MNELYLYPACSNSDKNKYLHRLSECFVSLGFDVLPWKVALKSFKFRSGICVISWLEDNVGFLDVNPWVAFVKCIIILSALKIKTKKMIWVRHNLKPHDLVRATKLYNTLVKILTAVSDVVVTHAENDRVHNSTIIPHHLYSGEKPADTIRDIDMLYFGVIKKYKGIDRLLGEWPSDKKLILLGRCDDADLKKRINAAIVERDLDVEWRNEFVSDDELNDHISRSKFVILPHLDETMIVSGAFYHAISFGANIILRDGAFARTCQQRHPFVSVYKPGELQDVIKSIDYVDPHVVMKIASEQYGEEACRAAWSRILGQP</sequence>
<gene>
    <name evidence="1" type="ORF">V8V93_16090</name>
</gene>
<evidence type="ECO:0000313" key="1">
    <source>
        <dbReference type="EMBL" id="WWX21953.1"/>
    </source>
</evidence>
<dbReference type="Gene3D" id="3.40.50.2000">
    <property type="entry name" value="Glycogen Phosphorylase B"/>
    <property type="match status" value="1"/>
</dbReference>
<proteinExistence type="predicted"/>
<evidence type="ECO:0000313" key="2">
    <source>
        <dbReference type="Proteomes" id="UP001385389"/>
    </source>
</evidence>
<dbReference type="Proteomes" id="UP001385389">
    <property type="component" value="Chromosome"/>
</dbReference>
<name>A0ABZ2ITK6_9BACT</name>
<protein>
    <recommendedName>
        <fullName evidence="3">Glycosyltransferase</fullName>
    </recommendedName>
</protein>
<dbReference type="SUPFAM" id="SSF53756">
    <property type="entry name" value="UDP-Glycosyltransferase/glycogen phosphorylase"/>
    <property type="match status" value="1"/>
</dbReference>